<proteinExistence type="predicted"/>
<comment type="caution">
    <text evidence="1">The sequence shown here is derived from an EMBL/GenBank/DDBJ whole genome shotgun (WGS) entry which is preliminary data.</text>
</comment>
<protein>
    <submittedName>
        <fullName evidence="1">Uncharacterized protein</fullName>
    </submittedName>
</protein>
<reference evidence="1 2" key="1">
    <citation type="submission" date="2023-07" db="EMBL/GenBank/DDBJ databases">
        <title>Genomic Encyclopedia of Type Strains, Phase IV (KMG-IV): sequencing the most valuable type-strain genomes for metagenomic binning, comparative biology and taxonomic classification.</title>
        <authorList>
            <person name="Goeker M."/>
        </authorList>
    </citation>
    <scope>NUCLEOTIDE SEQUENCE [LARGE SCALE GENOMIC DNA]</scope>
    <source>
        <strain evidence="1 2">B6-8</strain>
    </source>
</reference>
<name>A0ABU0HB12_9HYPH</name>
<sequence>MPKLLIAPEGVGEHLWIVPENKPPFPVEIEDLDLSEELMDRIEAWGDAFDAIYDPAHPAGSSFPSAEAEIVWRAEGQLIAAAIRDELDDDWEIETKF</sequence>
<organism evidence="1 2">
    <name type="scientific">Kaistia dalseonensis</name>
    <dbReference type="NCBI Taxonomy" id="410840"/>
    <lineage>
        <taxon>Bacteria</taxon>
        <taxon>Pseudomonadati</taxon>
        <taxon>Pseudomonadota</taxon>
        <taxon>Alphaproteobacteria</taxon>
        <taxon>Hyphomicrobiales</taxon>
        <taxon>Kaistiaceae</taxon>
        <taxon>Kaistia</taxon>
    </lineage>
</organism>
<gene>
    <name evidence="1" type="ORF">QO014_003903</name>
</gene>
<accession>A0ABU0HB12</accession>
<dbReference type="RefSeq" id="WP_266350376.1">
    <property type="nucleotide sequence ID" value="NZ_JAPKNG010000005.1"/>
</dbReference>
<evidence type="ECO:0000313" key="1">
    <source>
        <dbReference type="EMBL" id="MDQ0439502.1"/>
    </source>
</evidence>
<dbReference type="EMBL" id="JAUSVO010000005">
    <property type="protein sequence ID" value="MDQ0439502.1"/>
    <property type="molecule type" value="Genomic_DNA"/>
</dbReference>
<evidence type="ECO:0000313" key="2">
    <source>
        <dbReference type="Proteomes" id="UP001241603"/>
    </source>
</evidence>
<keyword evidence="2" id="KW-1185">Reference proteome</keyword>
<dbReference type="Proteomes" id="UP001241603">
    <property type="component" value="Unassembled WGS sequence"/>
</dbReference>